<dbReference type="Proteomes" id="UP000051790">
    <property type="component" value="Unassembled WGS sequence"/>
</dbReference>
<evidence type="ECO:0000259" key="3">
    <source>
        <dbReference type="Pfam" id="PF18818"/>
    </source>
</evidence>
<evidence type="ECO:0000313" key="5">
    <source>
        <dbReference type="Proteomes" id="UP000051790"/>
    </source>
</evidence>
<evidence type="ECO:0000259" key="2">
    <source>
        <dbReference type="Pfam" id="PF08401"/>
    </source>
</evidence>
<dbReference type="Pfam" id="PF08401">
    <property type="entry name" value="ArdcN"/>
    <property type="match status" value="1"/>
</dbReference>
<keyword evidence="5" id="KW-1185">Reference proteome</keyword>
<reference evidence="4 5" key="1">
    <citation type="journal article" date="2015" name="Genome Announc.">
        <title>Expanding the biotechnology potential of lactobacilli through comparative genomics of 213 strains and associated genera.</title>
        <authorList>
            <person name="Sun Z."/>
            <person name="Harris H.M."/>
            <person name="McCann A."/>
            <person name="Guo C."/>
            <person name="Argimon S."/>
            <person name="Zhang W."/>
            <person name="Yang X."/>
            <person name="Jeffery I.B."/>
            <person name="Cooney J.C."/>
            <person name="Kagawa T.F."/>
            <person name="Liu W."/>
            <person name="Song Y."/>
            <person name="Salvetti E."/>
            <person name="Wrobel A."/>
            <person name="Rasinkangas P."/>
            <person name="Parkhill J."/>
            <person name="Rea M.C."/>
            <person name="O'Sullivan O."/>
            <person name="Ritari J."/>
            <person name="Douillard F.P."/>
            <person name="Paul Ross R."/>
            <person name="Yang R."/>
            <person name="Briner A.E."/>
            <person name="Felis G.E."/>
            <person name="de Vos W.M."/>
            <person name="Barrangou R."/>
            <person name="Klaenhammer T.R."/>
            <person name="Caufield P.W."/>
            <person name="Cui Y."/>
            <person name="Zhang H."/>
            <person name="O'Toole P.W."/>
        </authorList>
    </citation>
    <scope>NUCLEOTIDE SEQUENCE [LARGE SCALE GENOMIC DNA]</scope>
    <source>
        <strain evidence="4 5">DSM 13343</strain>
    </source>
</reference>
<dbReference type="OrthoDB" id="9803716at2"/>
<comment type="caution">
    <text evidence="4">The sequence shown here is derived from an EMBL/GenBank/DDBJ whole genome shotgun (WGS) entry which is preliminary data.</text>
</comment>
<evidence type="ECO:0000313" key="4">
    <source>
        <dbReference type="EMBL" id="KRL45169.1"/>
    </source>
</evidence>
<organism evidence="4 5">
    <name type="scientific">Lacticaseibacillus manihotivorans DSM 13343 = JCM 12514</name>
    <dbReference type="NCBI Taxonomy" id="1423769"/>
    <lineage>
        <taxon>Bacteria</taxon>
        <taxon>Bacillati</taxon>
        <taxon>Bacillota</taxon>
        <taxon>Bacilli</taxon>
        <taxon>Lactobacillales</taxon>
        <taxon>Lactobacillaceae</taxon>
        <taxon>Lacticaseibacillus</taxon>
    </lineage>
</organism>
<dbReference type="PATRIC" id="fig|1423769.4.peg.867"/>
<proteinExistence type="predicted"/>
<dbReference type="GO" id="GO:0003697">
    <property type="term" value="F:single-stranded DNA binding"/>
    <property type="evidence" value="ECO:0007669"/>
    <property type="project" value="InterPro"/>
</dbReference>
<feature type="domain" description="N-terminal" evidence="2">
    <location>
        <begin position="13"/>
        <end position="105"/>
    </location>
</feature>
<sequence>MAQKKYPKKSPEELQKEIKDLMTNAIPQIRMDSMSPKDRLEFLNFMATQHNYSIRNTALIRSQYESALYVAPYKTWSDKGLHVKRGEHGLKILVPVSYKRYMDDEAKAFVSYSKLSAGTKAKVASKDPNVPTQSGTYFSLGSVFDITQTNAQAADYPKIFPNRPFEFPDEHPEAVDRLIAALRDEASQLGAPVTNSTTTRFPTVTGKLGAAKGAAISTPEGLPVEIFMKQGLGKEEYAATLVHEIAHVRLHNAESKDISKFWDTHDVLGETYRGIKELQAEMTSYVVCKSMGINTFERAKPYIAGWTEQFKAVDGAPEQQQAAIMNDIQRGANAIINDVSASMEKSQDQVQKQSQGQEQVQPTQRDSKPIAVKQAVQAAMGR</sequence>
<dbReference type="RefSeq" id="WP_056963507.1">
    <property type="nucleotide sequence ID" value="NZ_AZEU01000133.1"/>
</dbReference>
<accession>A0A0R1QL20</accession>
<feature type="compositionally biased region" description="Low complexity" evidence="1">
    <location>
        <begin position="348"/>
        <end position="361"/>
    </location>
</feature>
<dbReference type="InterPro" id="IPR013610">
    <property type="entry name" value="ArdC_N"/>
</dbReference>
<evidence type="ECO:0000256" key="1">
    <source>
        <dbReference type="SAM" id="MobiDB-lite"/>
    </source>
</evidence>
<dbReference type="AlphaFoldDB" id="A0A0R1QL20"/>
<dbReference type="Pfam" id="PF18818">
    <property type="entry name" value="MPTase-PolyVal"/>
    <property type="match status" value="1"/>
</dbReference>
<name>A0A0R1QL20_9LACO</name>
<protein>
    <submittedName>
        <fullName evidence="4">Uncharacterized protein</fullName>
    </submittedName>
</protein>
<feature type="region of interest" description="Disordered" evidence="1">
    <location>
        <begin position="342"/>
        <end position="382"/>
    </location>
</feature>
<feature type="domain" description="Polyvalent protein metallopeptidase" evidence="3">
    <location>
        <begin position="234"/>
        <end position="312"/>
    </location>
</feature>
<gene>
    <name evidence="4" type="ORF">FD01_GL000811</name>
</gene>
<dbReference type="EMBL" id="AZEU01000133">
    <property type="protein sequence ID" value="KRL45169.1"/>
    <property type="molecule type" value="Genomic_DNA"/>
</dbReference>
<dbReference type="InterPro" id="IPR041459">
    <property type="entry name" value="MPTase-PolyVal"/>
</dbReference>